<proteinExistence type="predicted"/>
<evidence type="ECO:0000313" key="2">
    <source>
        <dbReference type="EMBL" id="RXZ48664.1"/>
    </source>
</evidence>
<dbReference type="EMBL" id="SDPO01000002">
    <property type="protein sequence ID" value="RXZ48664.1"/>
    <property type="molecule type" value="Genomic_DNA"/>
</dbReference>
<dbReference type="AlphaFoldDB" id="A0A4Q2JNS1"/>
<organism evidence="2 3">
    <name type="scientific">Agromyces fucosus</name>
    <dbReference type="NCBI Taxonomy" id="41985"/>
    <lineage>
        <taxon>Bacteria</taxon>
        <taxon>Bacillati</taxon>
        <taxon>Actinomycetota</taxon>
        <taxon>Actinomycetes</taxon>
        <taxon>Micrococcales</taxon>
        <taxon>Microbacteriaceae</taxon>
        <taxon>Agromyces</taxon>
    </lineage>
</organism>
<accession>A0A4Q2JNS1</accession>
<evidence type="ECO:0000313" key="3">
    <source>
        <dbReference type="Proteomes" id="UP000292935"/>
    </source>
</evidence>
<keyword evidence="3" id="KW-1185">Reference proteome</keyword>
<reference evidence="2 3" key="1">
    <citation type="submission" date="2019-01" db="EMBL/GenBank/DDBJ databases">
        <authorList>
            <person name="Li J."/>
        </authorList>
    </citation>
    <scope>NUCLEOTIDE SEQUENCE [LARGE SCALE GENOMIC DNA]</scope>
    <source>
        <strain evidence="2 3">CCUG 35506</strain>
    </source>
</reference>
<protein>
    <recommendedName>
        <fullName evidence="1">DUF6036 domain-containing protein</fullName>
    </recommendedName>
</protein>
<dbReference type="OrthoDB" id="4376297at2"/>
<dbReference type="InterPro" id="IPR045792">
    <property type="entry name" value="DUF6036"/>
</dbReference>
<dbReference type="Proteomes" id="UP000292935">
    <property type="component" value="Unassembled WGS sequence"/>
</dbReference>
<name>A0A4Q2JNS1_9MICO</name>
<feature type="domain" description="DUF6036" evidence="1">
    <location>
        <begin position="16"/>
        <end position="167"/>
    </location>
</feature>
<dbReference type="RefSeq" id="WP_129230999.1">
    <property type="nucleotide sequence ID" value="NZ_SDPO01000002.1"/>
</dbReference>
<comment type="caution">
    <text evidence="2">The sequence shown here is derived from an EMBL/GenBank/DDBJ whole genome shotgun (WGS) entry which is preliminary data.</text>
</comment>
<dbReference type="Pfam" id="PF19502">
    <property type="entry name" value="DUF6036"/>
    <property type="match status" value="1"/>
</dbReference>
<evidence type="ECO:0000259" key="1">
    <source>
        <dbReference type="Pfam" id="PF19502"/>
    </source>
</evidence>
<gene>
    <name evidence="2" type="ORF">ESP57_06600</name>
</gene>
<sequence length="192" mass="20888">MTTRFDRDGLIDGLQQLIVKLRESDGPTGVRIIGGAALALRYFERESTVDIDARPIGDAERVLAAGKAIAAVNGWPEDWLNAQASGFIPDYGTSATEWHTLHDDGTVVIQVASAEAMLVMKLRANRPGRDERDIANLLAICDVTTLDDAETLYESYYPADLLPDRAVRMVERILKVGIPETPTAPPPPDFGG</sequence>